<feature type="compositionally biased region" description="Acidic residues" evidence="1">
    <location>
        <begin position="130"/>
        <end position="147"/>
    </location>
</feature>
<organism evidence="2 3">
    <name type="scientific">Cladophialophora chaetospira</name>
    <dbReference type="NCBI Taxonomy" id="386627"/>
    <lineage>
        <taxon>Eukaryota</taxon>
        <taxon>Fungi</taxon>
        <taxon>Dikarya</taxon>
        <taxon>Ascomycota</taxon>
        <taxon>Pezizomycotina</taxon>
        <taxon>Eurotiomycetes</taxon>
        <taxon>Chaetothyriomycetidae</taxon>
        <taxon>Chaetothyriales</taxon>
        <taxon>Herpotrichiellaceae</taxon>
        <taxon>Cladophialophora</taxon>
    </lineage>
</organism>
<feature type="region of interest" description="Disordered" evidence="1">
    <location>
        <begin position="1"/>
        <end position="161"/>
    </location>
</feature>
<dbReference type="EMBL" id="JAPDRK010000017">
    <property type="protein sequence ID" value="KAJ9605061.1"/>
    <property type="molecule type" value="Genomic_DNA"/>
</dbReference>
<proteinExistence type="predicted"/>
<feature type="compositionally biased region" description="Basic and acidic residues" evidence="1">
    <location>
        <begin position="53"/>
        <end position="67"/>
    </location>
</feature>
<protein>
    <submittedName>
        <fullName evidence="2">Uncharacterized protein</fullName>
    </submittedName>
</protein>
<gene>
    <name evidence="2" type="ORF">H2200_010451</name>
</gene>
<feature type="compositionally biased region" description="Polar residues" evidence="1">
    <location>
        <begin position="1"/>
        <end position="11"/>
    </location>
</feature>
<keyword evidence="3" id="KW-1185">Reference proteome</keyword>
<evidence type="ECO:0000313" key="2">
    <source>
        <dbReference type="EMBL" id="KAJ9605061.1"/>
    </source>
</evidence>
<sequence length="523" mass="56978">MSPSSARTPNFSRPLPSPFETGTPGSPPPAAAQHDGRCDTSIMAHTPGKSYRTMKETPKVSDDKRDTNSLSSLTDNTAESPATIVYNPESQTASLPGNLQHTPASLAETVQDLTASPADNLADSSASPADDLEDPSTSLEDESEDEPTSPPPVAKDAKYTASPAKQKVWQRLFAHSKGREQTSPQDLTLISNDVGNMDQPIMEFRPQLFPSLDPTRPILNLDLFWPIKAEDMDDAEEINSDGDQKGVLPFKELKPLIAFRNLHVLELHGMMRSYQPIIWETCFVNPNLSKLTLEMALEPEFNDDFKNQYKKIDTTWSFDNDRVIYDEPSEYLGSHGIGELHPEFGSGEYLDRNAMKQAQATASNELKVAKIQYLPIVNLTLTNFAVDAGPFFRFFDPACFKEVTFKGTCWDAGFFLPNEMRKTVAVRGPQAPKSEPGMDLSALPASLRAEMAAKGLGLGDLKVVTLSKGKVVKREAWDGKNHLPEPPAPTGGESSVGGGVGGGKSLKGKVNQMLGVGKNAARE</sequence>
<accession>A0AA39CE86</accession>
<comment type="caution">
    <text evidence="2">The sequence shown here is derived from an EMBL/GenBank/DDBJ whole genome shotgun (WGS) entry which is preliminary data.</text>
</comment>
<dbReference type="AlphaFoldDB" id="A0AA39CE86"/>
<reference evidence="2" key="1">
    <citation type="submission" date="2022-10" db="EMBL/GenBank/DDBJ databases">
        <title>Culturing micro-colonial fungi from biological soil crusts in the Mojave desert and describing Neophaeococcomyces mojavensis, and introducing the new genera and species Taxawa tesnikishii.</title>
        <authorList>
            <person name="Kurbessoian T."/>
            <person name="Stajich J.E."/>
        </authorList>
    </citation>
    <scope>NUCLEOTIDE SEQUENCE</scope>
    <source>
        <strain evidence="2">TK_41</strain>
    </source>
</reference>
<evidence type="ECO:0000313" key="3">
    <source>
        <dbReference type="Proteomes" id="UP001172673"/>
    </source>
</evidence>
<feature type="compositionally biased region" description="Polar residues" evidence="1">
    <location>
        <begin position="88"/>
        <end position="103"/>
    </location>
</feature>
<name>A0AA39CE86_9EURO</name>
<feature type="compositionally biased region" description="Gly residues" evidence="1">
    <location>
        <begin position="494"/>
        <end position="505"/>
    </location>
</feature>
<feature type="compositionally biased region" description="Polar residues" evidence="1">
    <location>
        <begin position="68"/>
        <end position="80"/>
    </location>
</feature>
<evidence type="ECO:0000256" key="1">
    <source>
        <dbReference type="SAM" id="MobiDB-lite"/>
    </source>
</evidence>
<feature type="region of interest" description="Disordered" evidence="1">
    <location>
        <begin position="477"/>
        <end position="523"/>
    </location>
</feature>
<dbReference type="Proteomes" id="UP001172673">
    <property type="component" value="Unassembled WGS sequence"/>
</dbReference>